<sequence>MRIGVIGGGGAGLTTAWLLEEHHDVMLFERDERLGGHAHTVDVEVDGQRLQVDAGFEFFGGSTYPTFTRLLDAIGVPRRSYPATFTLTGGGGSIVLPPVRGGMPAWRSLGPASVAHLLRLRRFAAGIPAFMLAHDTSITMREHLDRLRLPPSFRDEFLVPFLLGFWCVELDEFLETSAYNTLFYLAAMTGWRAPMQFEIDGGMRTYVDALTRDLRRTDVRVACGIRRISRPPGGFAIDDARGRTHEFDQIVLAAPADFAAELLTGVPGLEERTTQLRRFEFFDAVIAIHGDRRLMPPRERDWSVVNSRWDGAHSQLSIWKPTRGLPLFRSWVTYEERMPEPLHELVRYRHGRGTPAHFEAQRRLAAMQGEHGVWLAGMYADDADSHESAVHSAVTVAERLAPESRRLGMLR</sequence>
<name>A0A7Y2LZZ6_9MICO</name>
<comment type="caution">
    <text evidence="2">The sequence shown here is derived from an EMBL/GenBank/DDBJ whole genome shotgun (WGS) entry which is preliminary data.</text>
</comment>
<dbReference type="Pfam" id="PF01593">
    <property type="entry name" value="Amino_oxidase"/>
    <property type="match status" value="1"/>
</dbReference>
<dbReference type="GO" id="GO:0016491">
    <property type="term" value="F:oxidoreductase activity"/>
    <property type="evidence" value="ECO:0007669"/>
    <property type="project" value="InterPro"/>
</dbReference>
<dbReference type="AlphaFoldDB" id="A0A7Y2LZZ6"/>
<evidence type="ECO:0000313" key="2">
    <source>
        <dbReference type="EMBL" id="NNH03249.1"/>
    </source>
</evidence>
<accession>A0A7Y2LZZ6</accession>
<proteinExistence type="predicted"/>
<keyword evidence="3" id="KW-1185">Reference proteome</keyword>
<evidence type="ECO:0000259" key="1">
    <source>
        <dbReference type="Pfam" id="PF01593"/>
    </source>
</evidence>
<dbReference type="PANTHER" id="PTHR42923:SF17">
    <property type="entry name" value="AMINE OXIDASE DOMAIN-CONTAINING PROTEIN"/>
    <property type="match status" value="1"/>
</dbReference>
<dbReference type="RefSeq" id="WP_167037742.1">
    <property type="nucleotide sequence ID" value="NZ_BAAANA010000001.1"/>
</dbReference>
<dbReference type="Proteomes" id="UP000543598">
    <property type="component" value="Unassembled WGS sequence"/>
</dbReference>
<protein>
    <submittedName>
        <fullName evidence="2">NAD(P)-binding protein</fullName>
    </submittedName>
</protein>
<dbReference type="SUPFAM" id="SSF51905">
    <property type="entry name" value="FAD/NAD(P)-binding domain"/>
    <property type="match status" value="1"/>
</dbReference>
<dbReference type="InterPro" id="IPR002937">
    <property type="entry name" value="Amino_oxidase"/>
</dbReference>
<dbReference type="EMBL" id="JABEMB010000004">
    <property type="protein sequence ID" value="NNH03249.1"/>
    <property type="molecule type" value="Genomic_DNA"/>
</dbReference>
<dbReference type="InterPro" id="IPR050464">
    <property type="entry name" value="Zeta_carotene_desat/Oxidored"/>
</dbReference>
<dbReference type="InterPro" id="IPR036188">
    <property type="entry name" value="FAD/NAD-bd_sf"/>
</dbReference>
<evidence type="ECO:0000313" key="3">
    <source>
        <dbReference type="Proteomes" id="UP000543598"/>
    </source>
</evidence>
<reference evidence="2 3" key="1">
    <citation type="submission" date="2020-05" db="EMBL/GenBank/DDBJ databases">
        <title>MicrobeNet Type strains.</title>
        <authorList>
            <person name="Nicholson A.C."/>
        </authorList>
    </citation>
    <scope>NUCLEOTIDE SEQUENCE [LARGE SCALE GENOMIC DNA]</scope>
    <source>
        <strain evidence="2 3">JCM 14282</strain>
    </source>
</reference>
<dbReference type="PANTHER" id="PTHR42923">
    <property type="entry name" value="PROTOPORPHYRINOGEN OXIDASE"/>
    <property type="match status" value="1"/>
</dbReference>
<dbReference type="Gene3D" id="3.50.50.60">
    <property type="entry name" value="FAD/NAD(P)-binding domain"/>
    <property type="match status" value="1"/>
</dbReference>
<organism evidence="2 3">
    <name type="scientific">Microbacterium ulmi</name>
    <dbReference type="NCBI Taxonomy" id="179095"/>
    <lineage>
        <taxon>Bacteria</taxon>
        <taxon>Bacillati</taxon>
        <taxon>Actinomycetota</taxon>
        <taxon>Actinomycetes</taxon>
        <taxon>Micrococcales</taxon>
        <taxon>Microbacteriaceae</taxon>
        <taxon>Microbacterium</taxon>
    </lineage>
</organism>
<feature type="domain" description="Amine oxidase" evidence="1">
    <location>
        <begin position="11"/>
        <end position="294"/>
    </location>
</feature>
<gene>
    <name evidence="2" type="ORF">HLA99_05230</name>
</gene>